<evidence type="ECO:0000256" key="5">
    <source>
        <dbReference type="ARBA" id="ARBA00023136"/>
    </source>
</evidence>
<reference evidence="8" key="1">
    <citation type="submission" date="2020-11" db="EMBL/GenBank/DDBJ databases">
        <authorList>
            <person name="Tran Van P."/>
        </authorList>
    </citation>
    <scope>NUCLEOTIDE SEQUENCE</scope>
</reference>
<feature type="domain" description="HIG1" evidence="7">
    <location>
        <begin position="1"/>
        <end position="126"/>
    </location>
</feature>
<comment type="subcellular location">
    <subcellularLocation>
        <location evidence="1">Mitochondrion membrane</location>
    </subcellularLocation>
</comment>
<evidence type="ECO:0000256" key="2">
    <source>
        <dbReference type="ARBA" id="ARBA00022692"/>
    </source>
</evidence>
<accession>A0A7R9DFN7</accession>
<name>A0A7R9DFN7_TIMPO</name>
<keyword evidence="2 6" id="KW-0812">Transmembrane</keyword>
<keyword evidence="3 6" id="KW-1133">Transmembrane helix</keyword>
<proteinExistence type="predicted"/>
<dbReference type="GO" id="GO:0031966">
    <property type="term" value="C:mitochondrial membrane"/>
    <property type="evidence" value="ECO:0007669"/>
    <property type="project" value="UniProtKB-SubCell"/>
</dbReference>
<evidence type="ECO:0000256" key="6">
    <source>
        <dbReference type="SAM" id="Phobius"/>
    </source>
</evidence>
<gene>
    <name evidence="8" type="ORF">TPSB3V08_LOCUS9297</name>
</gene>
<dbReference type="PANTHER" id="PTHR12297">
    <property type="entry name" value="HYPOXIA-INDUCBILE GENE 1 HIG1 -RELATED"/>
    <property type="match status" value="1"/>
</dbReference>
<dbReference type="PROSITE" id="PS51503">
    <property type="entry name" value="HIG1"/>
    <property type="match status" value="1"/>
</dbReference>
<keyword evidence="5 6" id="KW-0472">Membrane</keyword>
<sequence>MDNSALTVSFDEETHGSKIVRKARENPMLPIGHYFERGVRLVEVWESLLLTVNKLVPTLILSHFAGLTGCIIACAVGAYKFKRRGDMSMSVFLMQLRVAAQGTVVGFLTLGLGYSMINEYLIKPKSKD</sequence>
<feature type="transmembrane region" description="Helical" evidence="6">
    <location>
        <begin position="55"/>
        <end position="78"/>
    </location>
</feature>
<evidence type="ECO:0000259" key="7">
    <source>
        <dbReference type="PROSITE" id="PS51503"/>
    </source>
</evidence>
<keyword evidence="4" id="KW-0496">Mitochondrion</keyword>
<protein>
    <recommendedName>
        <fullName evidence="7">HIG1 domain-containing protein</fullName>
    </recommendedName>
</protein>
<dbReference type="EMBL" id="OD007295">
    <property type="protein sequence ID" value="CAD7413863.1"/>
    <property type="molecule type" value="Genomic_DNA"/>
</dbReference>
<feature type="transmembrane region" description="Helical" evidence="6">
    <location>
        <begin position="98"/>
        <end position="117"/>
    </location>
</feature>
<evidence type="ECO:0000256" key="1">
    <source>
        <dbReference type="ARBA" id="ARBA00004325"/>
    </source>
</evidence>
<dbReference type="GO" id="GO:0097250">
    <property type="term" value="P:mitochondrial respirasome assembly"/>
    <property type="evidence" value="ECO:0007669"/>
    <property type="project" value="TreeGrafter"/>
</dbReference>
<dbReference type="Gene3D" id="6.10.140.1320">
    <property type="match status" value="1"/>
</dbReference>
<dbReference type="AlphaFoldDB" id="A0A7R9DFN7"/>
<evidence type="ECO:0000313" key="8">
    <source>
        <dbReference type="EMBL" id="CAD7413863.1"/>
    </source>
</evidence>
<organism evidence="8">
    <name type="scientific">Timema poppense</name>
    <name type="common">Walking stick</name>
    <dbReference type="NCBI Taxonomy" id="170557"/>
    <lineage>
        <taxon>Eukaryota</taxon>
        <taxon>Metazoa</taxon>
        <taxon>Ecdysozoa</taxon>
        <taxon>Arthropoda</taxon>
        <taxon>Hexapoda</taxon>
        <taxon>Insecta</taxon>
        <taxon>Pterygota</taxon>
        <taxon>Neoptera</taxon>
        <taxon>Polyneoptera</taxon>
        <taxon>Phasmatodea</taxon>
        <taxon>Timematodea</taxon>
        <taxon>Timematoidea</taxon>
        <taxon>Timematidae</taxon>
        <taxon>Timema</taxon>
    </lineage>
</organism>
<dbReference type="InterPro" id="IPR050355">
    <property type="entry name" value="RCF1"/>
</dbReference>
<evidence type="ECO:0000256" key="3">
    <source>
        <dbReference type="ARBA" id="ARBA00022989"/>
    </source>
</evidence>
<dbReference type="InterPro" id="IPR007667">
    <property type="entry name" value="Hypoxia_induced_domain"/>
</dbReference>
<dbReference type="Pfam" id="PF04588">
    <property type="entry name" value="HIG_1_N"/>
    <property type="match status" value="1"/>
</dbReference>
<evidence type="ECO:0000256" key="4">
    <source>
        <dbReference type="ARBA" id="ARBA00023128"/>
    </source>
</evidence>
<dbReference type="PANTHER" id="PTHR12297:SF3">
    <property type="entry name" value="HIG1 DOMAIN FAMILY MEMBER 1A"/>
    <property type="match status" value="1"/>
</dbReference>